<evidence type="ECO:0000259" key="3">
    <source>
        <dbReference type="Pfam" id="PF00535"/>
    </source>
</evidence>
<dbReference type="SUPFAM" id="SSF53448">
    <property type="entry name" value="Nucleotide-diphospho-sugar transferases"/>
    <property type="match status" value="1"/>
</dbReference>
<dbReference type="PANTHER" id="PTHR22916:SF51">
    <property type="entry name" value="GLYCOSYLTRANSFERASE EPSH-RELATED"/>
    <property type="match status" value="1"/>
</dbReference>
<evidence type="ECO:0000313" key="6">
    <source>
        <dbReference type="Proteomes" id="UP000186469"/>
    </source>
</evidence>
<accession>A0A1M7RSI5</accession>
<keyword evidence="1" id="KW-0328">Glycosyltransferase</keyword>
<dbReference type="GO" id="GO:0016758">
    <property type="term" value="F:hexosyltransferase activity"/>
    <property type="evidence" value="ECO:0007669"/>
    <property type="project" value="UniProtKB-ARBA"/>
</dbReference>
<dbReference type="STRING" id="1121455.SAMN02745728_00090"/>
<feature type="domain" description="Glycosyltransferase 2-like" evidence="3">
    <location>
        <begin position="369"/>
        <end position="495"/>
    </location>
</feature>
<dbReference type="OrthoDB" id="5148555at2"/>
<dbReference type="EMBL" id="FRDI01000002">
    <property type="protein sequence ID" value="SHN49048.1"/>
    <property type="molecule type" value="Genomic_DNA"/>
</dbReference>
<dbReference type="RefSeq" id="WP_072695385.1">
    <property type="nucleotide sequence ID" value="NZ_FRDI01000002.1"/>
</dbReference>
<name>A0A1M7RSI5_9BACT</name>
<dbReference type="Proteomes" id="UP000186469">
    <property type="component" value="Unassembled WGS sequence"/>
</dbReference>
<dbReference type="Gene3D" id="3.90.1480.10">
    <property type="entry name" value="Alpha-2,3-sialyltransferase"/>
    <property type="match status" value="1"/>
</dbReference>
<gene>
    <name evidence="5" type="ORF">SAMN02745728_00090</name>
</gene>
<dbReference type="PANTHER" id="PTHR22916">
    <property type="entry name" value="GLYCOSYLTRANSFERASE"/>
    <property type="match status" value="1"/>
</dbReference>
<protein>
    <submittedName>
        <fullName evidence="5">Uncharacterized protein</fullName>
    </submittedName>
</protein>
<dbReference type="Gene3D" id="3.90.550.10">
    <property type="entry name" value="Spore Coat Polysaccharide Biosynthesis Protein SpsA, Chain A"/>
    <property type="match status" value="1"/>
</dbReference>
<evidence type="ECO:0000256" key="2">
    <source>
        <dbReference type="ARBA" id="ARBA00022679"/>
    </source>
</evidence>
<dbReference type="InterPro" id="IPR001173">
    <property type="entry name" value="Glyco_trans_2-like"/>
</dbReference>
<keyword evidence="2" id="KW-0808">Transferase</keyword>
<evidence type="ECO:0000256" key="1">
    <source>
        <dbReference type="ARBA" id="ARBA00022676"/>
    </source>
</evidence>
<evidence type="ECO:0000313" key="5">
    <source>
        <dbReference type="EMBL" id="SHN49048.1"/>
    </source>
</evidence>
<sequence>MSLSSWDETTINSDIFSELNDFLESTKNMGKEKTSELLKEKIIKAYKKNNIDLALLWLNEYQFINKNDIWSDEYEKKLAPLYDKQLAASNRTCSFFKKENLSLFDIEALKDRYAGERCFILGNGPSLNKVDLTKLKNEFTFGVNSIFLARDKMGFEPTFYCVEDTHVAKERKHEMQKVNSTIKFYGYYLKDCILAHTNNLFVNTLVDYRRYVGYPYFSIDASRRLWVGGTVSYINMQLAYYMGFKNVYLIGFDHEYTIPSSAIVKGDDILSTVDDPNHFHPNYFGKGYHWHIPLVNRMELCYIKAKRAFDLDNREIINITPGGQLNVFRRDNYDKVLSDSYAPNKSPEEIKSYVSSIIEKQQSRDIKISVIVPAYNVENYIANTINSIIYQSFKDVEIIIVNDGSTDSTLSIIEEYARNFDNIKVISQENKGAAGARNAGIHHAQGKYCTFVDADDVIKQDMLLNLYTAAEQAKADIVQCGYERVEKDKIIATYQASLNFSGYTAIQEMSIGHSFSAWAKLYRIDFFRKHDLLFEEYVYHEDIEFSLKAHYFSSQSITIPYIGYSWAIRKDSLTYGVKNKKGIEDISHICKNLKEFYIKENLFDKYHRSYYALCYRLFDLILLRIHSEPDMWNRVLLLRVFRKELEKNDLDFYEYIEVAQSICEYPQKIFEKVFLTKAEYKKRIQKNRDITLEQRYKKAPHWLKIISLLMLDRKRLKYNILQKHNKDHILSKLTKIIPD</sequence>
<dbReference type="AlphaFoldDB" id="A0A1M7RSI5"/>
<dbReference type="Pfam" id="PF00535">
    <property type="entry name" value="Glycos_transf_2"/>
    <property type="match status" value="1"/>
</dbReference>
<reference evidence="5 6" key="1">
    <citation type="submission" date="2016-12" db="EMBL/GenBank/DDBJ databases">
        <authorList>
            <person name="Song W.-J."/>
            <person name="Kurnit D.M."/>
        </authorList>
    </citation>
    <scope>NUCLEOTIDE SEQUENCE [LARGE SCALE GENOMIC DNA]</scope>
    <source>
        <strain evidence="5 6">DSM 11393</strain>
    </source>
</reference>
<evidence type="ECO:0000259" key="4">
    <source>
        <dbReference type="Pfam" id="PF01973"/>
    </source>
</evidence>
<keyword evidence="6" id="KW-1185">Reference proteome</keyword>
<dbReference type="CDD" id="cd00761">
    <property type="entry name" value="Glyco_tranf_GTA_type"/>
    <property type="match status" value="1"/>
</dbReference>
<organism evidence="5 6">
    <name type="scientific">Desulfovibrio litoralis DSM 11393</name>
    <dbReference type="NCBI Taxonomy" id="1121455"/>
    <lineage>
        <taxon>Bacteria</taxon>
        <taxon>Pseudomonadati</taxon>
        <taxon>Thermodesulfobacteriota</taxon>
        <taxon>Desulfovibrionia</taxon>
        <taxon>Desulfovibrionales</taxon>
        <taxon>Desulfovibrionaceae</taxon>
        <taxon>Desulfovibrio</taxon>
    </lineage>
</organism>
<feature type="domain" description="6-hydroxymethylpterin diphosphokinase MptE-like" evidence="4">
    <location>
        <begin position="99"/>
        <end position="257"/>
    </location>
</feature>
<dbReference type="InterPro" id="IPR029044">
    <property type="entry name" value="Nucleotide-diphossugar_trans"/>
</dbReference>
<proteinExistence type="predicted"/>
<dbReference type="Pfam" id="PF01973">
    <property type="entry name" value="MptE-like"/>
    <property type="match status" value="1"/>
</dbReference>
<dbReference type="InterPro" id="IPR002826">
    <property type="entry name" value="MptE-like"/>
</dbReference>